<dbReference type="EMBL" id="JACEIK010008927">
    <property type="protein sequence ID" value="MCE3051781.1"/>
    <property type="molecule type" value="Genomic_DNA"/>
</dbReference>
<keyword evidence="2" id="KW-1185">Reference proteome</keyword>
<proteinExistence type="predicted"/>
<reference evidence="1 2" key="1">
    <citation type="journal article" date="2021" name="BMC Genomics">
        <title>Datura genome reveals duplications of psychoactive alkaloid biosynthetic genes and high mutation rate following tissue culture.</title>
        <authorList>
            <person name="Rajewski A."/>
            <person name="Carter-House D."/>
            <person name="Stajich J."/>
            <person name="Litt A."/>
        </authorList>
    </citation>
    <scope>NUCLEOTIDE SEQUENCE [LARGE SCALE GENOMIC DNA]</scope>
    <source>
        <strain evidence="1">AR-01</strain>
    </source>
</reference>
<dbReference type="Proteomes" id="UP000823775">
    <property type="component" value="Unassembled WGS sequence"/>
</dbReference>
<gene>
    <name evidence="1" type="ORF">HAX54_050788</name>
</gene>
<sequence length="118" mass="13401">VYIDTIINEVLHDVNNLSEYHSKDKEGDTVLKPNVVTHFHNASNIVQDSDTKMCQKHKQSNVSTVHKIDTPQGFEIPDDLLSSQFSEFKITIHRPTGLAIPRQYIETNILAPGMDHHI</sequence>
<comment type="caution">
    <text evidence="1">The sequence shown here is derived from an EMBL/GenBank/DDBJ whole genome shotgun (WGS) entry which is preliminary data.</text>
</comment>
<organism evidence="1 2">
    <name type="scientific">Datura stramonium</name>
    <name type="common">Jimsonweed</name>
    <name type="synonym">Common thornapple</name>
    <dbReference type="NCBI Taxonomy" id="4076"/>
    <lineage>
        <taxon>Eukaryota</taxon>
        <taxon>Viridiplantae</taxon>
        <taxon>Streptophyta</taxon>
        <taxon>Embryophyta</taxon>
        <taxon>Tracheophyta</taxon>
        <taxon>Spermatophyta</taxon>
        <taxon>Magnoliopsida</taxon>
        <taxon>eudicotyledons</taxon>
        <taxon>Gunneridae</taxon>
        <taxon>Pentapetalae</taxon>
        <taxon>asterids</taxon>
        <taxon>lamiids</taxon>
        <taxon>Solanales</taxon>
        <taxon>Solanaceae</taxon>
        <taxon>Solanoideae</taxon>
        <taxon>Datureae</taxon>
        <taxon>Datura</taxon>
    </lineage>
</organism>
<name>A0ABS8WP20_DATST</name>
<evidence type="ECO:0000313" key="1">
    <source>
        <dbReference type="EMBL" id="MCE3051781.1"/>
    </source>
</evidence>
<evidence type="ECO:0000313" key="2">
    <source>
        <dbReference type="Proteomes" id="UP000823775"/>
    </source>
</evidence>
<protein>
    <submittedName>
        <fullName evidence="1">Uncharacterized protein</fullName>
    </submittedName>
</protein>
<accession>A0ABS8WP20</accession>
<feature type="non-terminal residue" evidence="1">
    <location>
        <position position="1"/>
    </location>
</feature>